<keyword evidence="2" id="KW-1185">Reference proteome</keyword>
<organism evidence="1 2">
    <name type="scientific">Ammoniphilus oxalaticus</name>
    <dbReference type="NCBI Taxonomy" id="66863"/>
    <lineage>
        <taxon>Bacteria</taxon>
        <taxon>Bacillati</taxon>
        <taxon>Bacillota</taxon>
        <taxon>Bacilli</taxon>
        <taxon>Bacillales</taxon>
        <taxon>Paenibacillaceae</taxon>
        <taxon>Aneurinibacillus group</taxon>
        <taxon>Ammoniphilus</taxon>
    </lineage>
</organism>
<sequence>MKRKTFIRYVNNNPELKQWLVENEEWVAANPKAMKQLIDRWYAMSMKRGGNRTRLRRAGIGLNKKIQLPKMDLDMISNATQQLTRTLDMFENMKNIVGLFGLR</sequence>
<dbReference type="AlphaFoldDB" id="A0A419SK84"/>
<reference evidence="1 2" key="1">
    <citation type="submission" date="2016-08" db="EMBL/GenBank/DDBJ databases">
        <title>Novel Firmicute Genomes.</title>
        <authorList>
            <person name="Poppleton D.I."/>
            <person name="Gribaldo S."/>
        </authorList>
    </citation>
    <scope>NUCLEOTIDE SEQUENCE [LARGE SCALE GENOMIC DNA]</scope>
    <source>
        <strain evidence="1 2">RAOx-1</strain>
    </source>
</reference>
<accession>A0A419SK84</accession>
<dbReference type="RefSeq" id="WP_120189642.1">
    <property type="nucleotide sequence ID" value="NZ_MCHY01000008.1"/>
</dbReference>
<protein>
    <submittedName>
        <fullName evidence="1">Uncharacterized protein</fullName>
    </submittedName>
</protein>
<proteinExistence type="predicted"/>
<dbReference type="EMBL" id="MCHY01000008">
    <property type="protein sequence ID" value="RKD24346.1"/>
    <property type="molecule type" value="Genomic_DNA"/>
</dbReference>
<comment type="caution">
    <text evidence="1">The sequence shown here is derived from an EMBL/GenBank/DDBJ whole genome shotgun (WGS) entry which is preliminary data.</text>
</comment>
<gene>
    <name evidence="1" type="ORF">BEP19_08095</name>
</gene>
<evidence type="ECO:0000313" key="2">
    <source>
        <dbReference type="Proteomes" id="UP000284219"/>
    </source>
</evidence>
<name>A0A419SK84_9BACL</name>
<dbReference type="Proteomes" id="UP000284219">
    <property type="component" value="Unassembled WGS sequence"/>
</dbReference>
<evidence type="ECO:0000313" key="1">
    <source>
        <dbReference type="EMBL" id="RKD24346.1"/>
    </source>
</evidence>